<dbReference type="InterPro" id="IPR025669">
    <property type="entry name" value="AAA_dom"/>
</dbReference>
<evidence type="ECO:0000256" key="8">
    <source>
        <dbReference type="ARBA" id="ARBA00022692"/>
    </source>
</evidence>
<comment type="caution">
    <text evidence="20">The sequence shown here is derived from an EMBL/GenBank/DDBJ whole genome shotgun (WGS) entry which is preliminary data.</text>
</comment>
<accession>A0A2T3XUM0</accession>
<evidence type="ECO:0000256" key="2">
    <source>
        <dbReference type="ARBA" id="ARBA00007316"/>
    </source>
</evidence>
<keyword evidence="5" id="KW-1003">Cell membrane</keyword>
<comment type="subcellular location">
    <subcellularLocation>
        <location evidence="1">Cell inner membrane</location>
        <topology evidence="1">Multi-pass membrane protein</topology>
    </subcellularLocation>
</comment>
<evidence type="ECO:0000256" key="14">
    <source>
        <dbReference type="ARBA" id="ARBA00023137"/>
    </source>
</evidence>
<feature type="domain" description="Polysaccharide chain length determinant N-terminal" evidence="17">
    <location>
        <begin position="23"/>
        <end position="113"/>
    </location>
</feature>
<dbReference type="RefSeq" id="WP_107151292.1">
    <property type="nucleotide sequence ID" value="NZ_PYUC01000006.1"/>
</dbReference>
<dbReference type="Proteomes" id="UP000240638">
    <property type="component" value="Unassembled WGS sequence"/>
</dbReference>
<evidence type="ECO:0000256" key="1">
    <source>
        <dbReference type="ARBA" id="ARBA00004429"/>
    </source>
</evidence>
<dbReference type="Gene3D" id="3.40.50.300">
    <property type="entry name" value="P-loop containing nucleotide triphosphate hydrolases"/>
    <property type="match status" value="1"/>
</dbReference>
<evidence type="ECO:0000256" key="16">
    <source>
        <dbReference type="SAM" id="Phobius"/>
    </source>
</evidence>
<comment type="similarity">
    <text evidence="3">Belongs to the etk/wzc family.</text>
</comment>
<evidence type="ECO:0000256" key="15">
    <source>
        <dbReference type="ARBA" id="ARBA00051245"/>
    </source>
</evidence>
<evidence type="ECO:0000259" key="18">
    <source>
        <dbReference type="Pfam" id="PF13614"/>
    </source>
</evidence>
<evidence type="ECO:0000256" key="5">
    <source>
        <dbReference type="ARBA" id="ARBA00022475"/>
    </source>
</evidence>
<dbReference type="Pfam" id="PF13614">
    <property type="entry name" value="AAA_31"/>
    <property type="match status" value="1"/>
</dbReference>
<evidence type="ECO:0000313" key="20">
    <source>
        <dbReference type="EMBL" id="PTB20219.1"/>
    </source>
</evidence>
<comment type="catalytic activity">
    <reaction evidence="15">
        <text>L-tyrosyl-[protein] + ATP = O-phospho-L-tyrosyl-[protein] + ADP + H(+)</text>
        <dbReference type="Rhea" id="RHEA:10596"/>
        <dbReference type="Rhea" id="RHEA-COMP:10136"/>
        <dbReference type="Rhea" id="RHEA-COMP:20101"/>
        <dbReference type="ChEBI" id="CHEBI:15378"/>
        <dbReference type="ChEBI" id="CHEBI:30616"/>
        <dbReference type="ChEBI" id="CHEBI:46858"/>
        <dbReference type="ChEBI" id="CHEBI:61978"/>
        <dbReference type="ChEBI" id="CHEBI:456216"/>
        <dbReference type="EC" id="2.7.10.2"/>
    </reaction>
</comment>
<evidence type="ECO:0000256" key="11">
    <source>
        <dbReference type="ARBA" id="ARBA00022840"/>
    </source>
</evidence>
<dbReference type="InterPro" id="IPR003856">
    <property type="entry name" value="LPS_length_determ_N"/>
</dbReference>
<keyword evidence="6" id="KW-0997">Cell inner membrane</keyword>
<dbReference type="InterPro" id="IPR050445">
    <property type="entry name" value="Bact_polysacc_biosynth/exp"/>
</dbReference>
<feature type="transmembrane region" description="Helical" evidence="16">
    <location>
        <begin position="38"/>
        <end position="56"/>
    </location>
</feature>
<dbReference type="SUPFAM" id="SSF52540">
    <property type="entry name" value="P-loop containing nucleoside triphosphate hydrolases"/>
    <property type="match status" value="1"/>
</dbReference>
<dbReference type="InterPro" id="IPR032807">
    <property type="entry name" value="GNVR"/>
</dbReference>
<evidence type="ECO:0000256" key="13">
    <source>
        <dbReference type="ARBA" id="ARBA00023136"/>
    </source>
</evidence>
<evidence type="ECO:0000313" key="21">
    <source>
        <dbReference type="Proteomes" id="UP000240638"/>
    </source>
</evidence>
<proteinExistence type="inferred from homology"/>
<evidence type="ECO:0000256" key="3">
    <source>
        <dbReference type="ARBA" id="ARBA00008883"/>
    </source>
</evidence>
<protein>
    <recommendedName>
        <fullName evidence="4">non-specific protein-tyrosine kinase</fullName>
        <ecNumber evidence="4">2.7.10.2</ecNumber>
    </recommendedName>
</protein>
<dbReference type="EC" id="2.7.10.2" evidence="4"/>
<gene>
    <name evidence="20" type="ORF">C9I57_14160</name>
</gene>
<keyword evidence="7" id="KW-0808">Transferase</keyword>
<keyword evidence="13 16" id="KW-0472">Membrane</keyword>
<dbReference type="AlphaFoldDB" id="A0A2T3XUM0"/>
<dbReference type="InterPro" id="IPR027417">
    <property type="entry name" value="P-loop_NTPase"/>
</dbReference>
<feature type="transmembrane region" description="Helical" evidence="16">
    <location>
        <begin position="460"/>
        <end position="481"/>
    </location>
</feature>
<name>A0A2T3XUM0_9BURK</name>
<dbReference type="InterPro" id="IPR005702">
    <property type="entry name" value="Wzc-like_C"/>
</dbReference>
<dbReference type="GO" id="GO:0005886">
    <property type="term" value="C:plasma membrane"/>
    <property type="evidence" value="ECO:0007669"/>
    <property type="project" value="UniProtKB-SubCell"/>
</dbReference>
<evidence type="ECO:0000256" key="12">
    <source>
        <dbReference type="ARBA" id="ARBA00022989"/>
    </source>
</evidence>
<feature type="domain" description="Tyrosine-protein kinase G-rich" evidence="19">
    <location>
        <begin position="402"/>
        <end position="477"/>
    </location>
</feature>
<comment type="similarity">
    <text evidence="2">Belongs to the CpsD/CapB family.</text>
</comment>
<dbReference type="NCBIfam" id="TIGR01007">
    <property type="entry name" value="eps_fam"/>
    <property type="match status" value="1"/>
</dbReference>
<sequence length="747" mass="82642">MVSMINKPDQTDLILQDRELAELRLAYLWYNLCDHWKSFLSIVFAVLAIVGLYAILTTPVYHATVLLQVDKKHGTVLGALADVTNPAVDTNGAIDGELDVITSRKIVDEAIRETHLDTRVSVVNYVPLLGRLYARWHRPPRDTLAQPVLGLSDFAWGGERLAIQQFDVPEELYGKGFYLTVGQADHWVLRDQKERVVADGKTGELKHFPIATDYGMKEIEILVTGYLARPGTVFRIVKQSPNDAYAAVLKSMKVGETNKGSSMIRVTFSNADPSVAAAFLNDVANGYVALDIKHLARQATASLKYLQDKLPSLKQALYASEERLNEFRIRSRSVDFQQQTESLLTREVDLKRQRTTVEMNLQANSKIFQPDHPVIVALENQLRGIDKELQSIDVQVKELPPTQQAYVRLSRDVSVNTQLYTSLLANAQQLEVAAAGTTGNVVVLDPASVPTKIASPNLPLLAIAGLVAGLFIAFVAVQFMATQRNVLKDVDQLESVSHVPLFGVIPYSKAQQRIIRAHDAAPAMLSQSLGNDPSVEALRSLRSTLKFTAEGKQHSVVLFTSPTPGAGKTFISTNFAYLLALSGRRVLVIDADMRRPSLKKYMPSSDVDGLAEVLVGALPLESAIQRGTLENLDYLAAARRLPMNPAELLDRPEFELLVHKLKAQYDHIVIDSPPVLPVTDSLLIAAHSDLVFLISRTDVTTERQLREAVGRFNTVGIPVTGHVFNGFKVARYGYGYEHAYQQYSKFA</sequence>
<evidence type="ECO:0000259" key="17">
    <source>
        <dbReference type="Pfam" id="PF02706"/>
    </source>
</evidence>
<dbReference type="EMBL" id="PYUC01000006">
    <property type="protein sequence ID" value="PTB20219.1"/>
    <property type="molecule type" value="Genomic_DNA"/>
</dbReference>
<feature type="domain" description="AAA" evidence="18">
    <location>
        <begin position="565"/>
        <end position="691"/>
    </location>
</feature>
<evidence type="ECO:0000256" key="9">
    <source>
        <dbReference type="ARBA" id="ARBA00022741"/>
    </source>
</evidence>
<dbReference type="PANTHER" id="PTHR32309:SF13">
    <property type="entry name" value="FERRIC ENTEROBACTIN TRANSPORT PROTEIN FEPE"/>
    <property type="match status" value="1"/>
</dbReference>
<keyword evidence="10" id="KW-0418">Kinase</keyword>
<keyword evidence="12 16" id="KW-1133">Transmembrane helix</keyword>
<keyword evidence="14" id="KW-0829">Tyrosine-protein kinase</keyword>
<keyword evidence="11" id="KW-0067">ATP-binding</keyword>
<evidence type="ECO:0000256" key="4">
    <source>
        <dbReference type="ARBA" id="ARBA00011903"/>
    </source>
</evidence>
<reference evidence="20 21" key="1">
    <citation type="submission" date="2018-03" db="EMBL/GenBank/DDBJ databases">
        <title>Whole genome analyses suggest that Burkholderia sensu lato contains two further novel genera in the rhizoxinica-symbiotica group Mycetohabitans gen. nov., and Trinickia gen. nov.: implications for the evolution of diazotrophy and nodulation in the Burkholderiaceae.</title>
        <authorList>
            <person name="Estrada De Los Santos P."/>
            <person name="Palmer M."/>
            <person name="Chavez-Ramirez B."/>
            <person name="Steenkamp E.T."/>
            <person name="Hirsch A.M."/>
            <person name="Manyaka P."/>
            <person name="Maluk M."/>
            <person name="Lafos M."/>
            <person name="Crook M."/>
            <person name="Gross E."/>
            <person name="Simon M.F."/>
            <person name="Bueno Dos Reis Junior F."/>
            <person name="Poole P.S."/>
            <person name="Venter S.N."/>
            <person name="James E.K."/>
        </authorList>
    </citation>
    <scope>NUCLEOTIDE SEQUENCE [LARGE SCALE GENOMIC DNA]</scope>
    <source>
        <strain evidence="20 21">JPY-366</strain>
    </source>
</reference>
<dbReference type="PANTHER" id="PTHR32309">
    <property type="entry name" value="TYROSINE-PROTEIN KINASE"/>
    <property type="match status" value="1"/>
</dbReference>
<evidence type="ECO:0000259" key="19">
    <source>
        <dbReference type="Pfam" id="PF13807"/>
    </source>
</evidence>
<dbReference type="GO" id="GO:0005524">
    <property type="term" value="F:ATP binding"/>
    <property type="evidence" value="ECO:0007669"/>
    <property type="project" value="UniProtKB-KW"/>
</dbReference>
<evidence type="ECO:0000256" key="6">
    <source>
        <dbReference type="ARBA" id="ARBA00022519"/>
    </source>
</evidence>
<keyword evidence="8 16" id="KW-0812">Transmembrane</keyword>
<keyword evidence="9" id="KW-0547">Nucleotide-binding</keyword>
<evidence type="ECO:0000256" key="7">
    <source>
        <dbReference type="ARBA" id="ARBA00022679"/>
    </source>
</evidence>
<dbReference type="Pfam" id="PF13807">
    <property type="entry name" value="GNVR"/>
    <property type="match status" value="1"/>
</dbReference>
<dbReference type="Pfam" id="PF23607">
    <property type="entry name" value="WZC_N"/>
    <property type="match status" value="1"/>
</dbReference>
<dbReference type="Pfam" id="PF02706">
    <property type="entry name" value="Wzz"/>
    <property type="match status" value="1"/>
</dbReference>
<dbReference type="CDD" id="cd05387">
    <property type="entry name" value="BY-kinase"/>
    <property type="match status" value="1"/>
</dbReference>
<organism evidence="20 21">
    <name type="scientific">Trinickia symbiotica</name>
    <dbReference type="NCBI Taxonomy" id="863227"/>
    <lineage>
        <taxon>Bacteria</taxon>
        <taxon>Pseudomonadati</taxon>
        <taxon>Pseudomonadota</taxon>
        <taxon>Betaproteobacteria</taxon>
        <taxon>Burkholderiales</taxon>
        <taxon>Burkholderiaceae</taxon>
        <taxon>Trinickia</taxon>
    </lineage>
</organism>
<evidence type="ECO:0000256" key="10">
    <source>
        <dbReference type="ARBA" id="ARBA00022777"/>
    </source>
</evidence>
<dbReference type="GO" id="GO:0004715">
    <property type="term" value="F:non-membrane spanning protein tyrosine kinase activity"/>
    <property type="evidence" value="ECO:0007669"/>
    <property type="project" value="UniProtKB-EC"/>
</dbReference>